<evidence type="ECO:0000259" key="1">
    <source>
        <dbReference type="Pfam" id="PF13439"/>
    </source>
</evidence>
<dbReference type="Pfam" id="PF13439">
    <property type="entry name" value="Glyco_transf_4"/>
    <property type="match status" value="1"/>
</dbReference>
<dbReference type="PANTHER" id="PTHR12526:SF638">
    <property type="entry name" value="SPORE COAT PROTEIN SA"/>
    <property type="match status" value="1"/>
</dbReference>
<dbReference type="InterPro" id="IPR028098">
    <property type="entry name" value="Glyco_trans_4-like_N"/>
</dbReference>
<reference evidence="2 3" key="1">
    <citation type="submission" date="2021-03" db="EMBL/GenBank/DDBJ databases">
        <title>Antimicrobial resistance genes in bacteria isolated from Japanese honey, and their potential for conferring macrolide and lincosamide resistance in the American foulbrood pathogen Paenibacillus larvae.</title>
        <authorList>
            <person name="Okamoto M."/>
            <person name="Kumagai M."/>
            <person name="Kanamori H."/>
            <person name="Takamatsu D."/>
        </authorList>
    </citation>
    <scope>NUCLEOTIDE SEQUENCE [LARGE SCALE GENOMIC DNA]</scope>
    <source>
        <strain evidence="2 3">J1TS3</strain>
    </source>
</reference>
<organism evidence="2 3">
    <name type="scientific">Siminovitchia fordii</name>
    <dbReference type="NCBI Taxonomy" id="254759"/>
    <lineage>
        <taxon>Bacteria</taxon>
        <taxon>Bacillati</taxon>
        <taxon>Bacillota</taxon>
        <taxon>Bacilli</taxon>
        <taxon>Bacillales</taxon>
        <taxon>Bacillaceae</taxon>
        <taxon>Siminovitchia</taxon>
    </lineage>
</organism>
<dbReference type="EMBL" id="BOQT01000002">
    <property type="protein sequence ID" value="GIN19621.1"/>
    <property type="molecule type" value="Genomic_DNA"/>
</dbReference>
<dbReference type="Proteomes" id="UP000680279">
    <property type="component" value="Unassembled WGS sequence"/>
</dbReference>
<comment type="caution">
    <text evidence="2">The sequence shown here is derived from an EMBL/GenBank/DDBJ whole genome shotgun (WGS) entry which is preliminary data.</text>
</comment>
<protein>
    <recommendedName>
        <fullName evidence="1">Glycosyltransferase subfamily 4-like N-terminal domain-containing protein</fullName>
    </recommendedName>
</protein>
<keyword evidence="3" id="KW-1185">Reference proteome</keyword>
<dbReference type="PANTHER" id="PTHR12526">
    <property type="entry name" value="GLYCOSYLTRANSFERASE"/>
    <property type="match status" value="1"/>
</dbReference>
<evidence type="ECO:0000313" key="3">
    <source>
        <dbReference type="Proteomes" id="UP000680279"/>
    </source>
</evidence>
<dbReference type="RefSeq" id="WP_018706372.1">
    <property type="nucleotide sequence ID" value="NZ_BOQT01000002.1"/>
</dbReference>
<proteinExistence type="predicted"/>
<feature type="domain" description="Glycosyltransferase subfamily 4-like N-terminal" evidence="1">
    <location>
        <begin position="15"/>
        <end position="160"/>
    </location>
</feature>
<dbReference type="SUPFAM" id="SSF53756">
    <property type="entry name" value="UDP-Glycosyltransferase/glycogen phosphorylase"/>
    <property type="match status" value="1"/>
</dbReference>
<evidence type="ECO:0000313" key="2">
    <source>
        <dbReference type="EMBL" id="GIN19621.1"/>
    </source>
</evidence>
<accession>A0ABQ4K1I1</accession>
<dbReference type="Gene3D" id="3.40.50.2000">
    <property type="entry name" value="Glycogen Phosphorylase B"/>
    <property type="match status" value="2"/>
</dbReference>
<gene>
    <name evidence="2" type="ORF">J1TS3_07550</name>
</gene>
<name>A0ABQ4K1I1_9BACI</name>
<sequence length="520" mass="59730">MKLNILQLYDYMELGGAESHIITLSKALMDRGHSVYIASSFGPAVKILNRLSIPFYEINAPKDQVLFENAGKILEIIDHHNIDIIHVHPFQSQEVAALIKLLRDIPVVTTIHGAYLTPSVKGLEEFIDSYIFISPESRDFHMANKLIPNKQFNVVPNCVEIGAADISVLENDGTLRIAYISRLDDDKLPSLDFFIECVEQLSSRVDVQIGIIGSGSQYSYIVKRVEQINDKLSKKMIHAVNGSDNINKIIKNYEVVVGVGRVILEALALGKIPICIGNNNYVGIVKEQILRRISKVNFTDRNTDTPQLPELFIEDIMKIIKKPRLIKNDILQAFHFIKDHYDVKLSAYKHERLYAEVMANRRRRSLTINDLINNVPAEIDNMRFALELREKGIKYELDALHNKKVLLKPDFNNAEDNWIQTLTSLAKEYENHKTTIVIRIGNEFMGSLESVIKEIEDVYNLLIESFDLDILVDYQYHDEVSENLFLFEMDCFYTTNNSQYRLIYKCELLGCRILTRNQTF</sequence>